<protein>
    <submittedName>
        <fullName evidence="6">TetR/AcrR family transcriptional regulator</fullName>
    </submittedName>
</protein>
<dbReference type="SUPFAM" id="SSF48498">
    <property type="entry name" value="Tetracyclin repressor-like, C-terminal domain"/>
    <property type="match status" value="1"/>
</dbReference>
<evidence type="ECO:0000256" key="2">
    <source>
        <dbReference type="ARBA" id="ARBA00023125"/>
    </source>
</evidence>
<evidence type="ECO:0000313" key="7">
    <source>
        <dbReference type="Proteomes" id="UP001595767"/>
    </source>
</evidence>
<dbReference type="Pfam" id="PF00440">
    <property type="entry name" value="TetR_N"/>
    <property type="match status" value="1"/>
</dbReference>
<dbReference type="PRINTS" id="PR00455">
    <property type="entry name" value="HTHTETR"/>
</dbReference>
<dbReference type="EMBL" id="JBHSBA010000015">
    <property type="protein sequence ID" value="MFC4128315.1"/>
    <property type="molecule type" value="Genomic_DNA"/>
</dbReference>
<feature type="domain" description="HTH tetR-type" evidence="5">
    <location>
        <begin position="10"/>
        <end position="70"/>
    </location>
</feature>
<sequence length="203" mass="21808">MVTVREEGAARTRARLITVGTALFAEHGFAEVTTAQVCAAAGVTRGALYHHFGSMVGLMEACFAAVDHGVVEALSRDARPGPPAQRVRAVAHAFVDRLADETVRQILFVEAPAALGWARWREIDGGRSLGLVKDLLVSAHEQGELLPRHDPRVLAHLLLGGLNELAMFVAASRSRERALTAAHTELDAVLDGMFAHPARSETH</sequence>
<gene>
    <name evidence="6" type="ORF">ACFOW8_25650</name>
</gene>
<evidence type="ECO:0000313" key="6">
    <source>
        <dbReference type="EMBL" id="MFC4128315.1"/>
    </source>
</evidence>
<accession>A0ABV8LDK2</accession>
<dbReference type="Proteomes" id="UP001595767">
    <property type="component" value="Unassembled WGS sequence"/>
</dbReference>
<keyword evidence="7" id="KW-1185">Reference proteome</keyword>
<dbReference type="PANTHER" id="PTHR30055:SF234">
    <property type="entry name" value="HTH-TYPE TRANSCRIPTIONAL REGULATOR BETI"/>
    <property type="match status" value="1"/>
</dbReference>
<keyword evidence="3" id="KW-0804">Transcription</keyword>
<dbReference type="Pfam" id="PF21351">
    <property type="entry name" value="TetR_C_41"/>
    <property type="match status" value="1"/>
</dbReference>
<dbReference type="InterPro" id="IPR001647">
    <property type="entry name" value="HTH_TetR"/>
</dbReference>
<keyword evidence="1" id="KW-0805">Transcription regulation</keyword>
<reference evidence="7" key="1">
    <citation type="journal article" date="2019" name="Int. J. Syst. Evol. Microbiol.">
        <title>The Global Catalogue of Microorganisms (GCM) 10K type strain sequencing project: providing services to taxonomists for standard genome sequencing and annotation.</title>
        <authorList>
            <consortium name="The Broad Institute Genomics Platform"/>
            <consortium name="The Broad Institute Genome Sequencing Center for Infectious Disease"/>
            <person name="Wu L."/>
            <person name="Ma J."/>
        </authorList>
    </citation>
    <scope>NUCLEOTIDE SEQUENCE [LARGE SCALE GENOMIC DNA]</scope>
    <source>
        <strain evidence="7">CGMCC 4.7204</strain>
    </source>
</reference>
<dbReference type="InterPro" id="IPR023772">
    <property type="entry name" value="DNA-bd_HTH_TetR-type_CS"/>
</dbReference>
<dbReference type="PROSITE" id="PS01081">
    <property type="entry name" value="HTH_TETR_1"/>
    <property type="match status" value="1"/>
</dbReference>
<evidence type="ECO:0000256" key="4">
    <source>
        <dbReference type="PROSITE-ProRule" id="PRU00335"/>
    </source>
</evidence>
<dbReference type="InterPro" id="IPR050109">
    <property type="entry name" value="HTH-type_TetR-like_transc_reg"/>
</dbReference>
<dbReference type="Gene3D" id="1.10.357.10">
    <property type="entry name" value="Tetracycline Repressor, domain 2"/>
    <property type="match status" value="1"/>
</dbReference>
<dbReference type="PROSITE" id="PS50977">
    <property type="entry name" value="HTH_TETR_2"/>
    <property type="match status" value="1"/>
</dbReference>
<name>A0ABV8LDK2_9NOCA</name>
<comment type="caution">
    <text evidence="6">The sequence shown here is derived from an EMBL/GenBank/DDBJ whole genome shotgun (WGS) entry which is preliminary data.</text>
</comment>
<dbReference type="SUPFAM" id="SSF46689">
    <property type="entry name" value="Homeodomain-like"/>
    <property type="match status" value="1"/>
</dbReference>
<dbReference type="InterPro" id="IPR049484">
    <property type="entry name" value="Rv0078-like_C"/>
</dbReference>
<dbReference type="RefSeq" id="WP_378554062.1">
    <property type="nucleotide sequence ID" value="NZ_JBHSBA010000015.1"/>
</dbReference>
<feature type="DNA-binding region" description="H-T-H motif" evidence="4">
    <location>
        <begin position="33"/>
        <end position="52"/>
    </location>
</feature>
<dbReference type="InterPro" id="IPR009057">
    <property type="entry name" value="Homeodomain-like_sf"/>
</dbReference>
<evidence type="ECO:0000256" key="3">
    <source>
        <dbReference type="ARBA" id="ARBA00023163"/>
    </source>
</evidence>
<evidence type="ECO:0000259" key="5">
    <source>
        <dbReference type="PROSITE" id="PS50977"/>
    </source>
</evidence>
<proteinExistence type="predicted"/>
<dbReference type="InterPro" id="IPR036271">
    <property type="entry name" value="Tet_transcr_reg_TetR-rel_C_sf"/>
</dbReference>
<evidence type="ECO:0000256" key="1">
    <source>
        <dbReference type="ARBA" id="ARBA00023015"/>
    </source>
</evidence>
<keyword evidence="2 4" id="KW-0238">DNA-binding</keyword>
<dbReference type="PANTHER" id="PTHR30055">
    <property type="entry name" value="HTH-TYPE TRANSCRIPTIONAL REGULATOR RUTR"/>
    <property type="match status" value="1"/>
</dbReference>
<organism evidence="6 7">
    <name type="scientific">Nocardia rhizosphaerae</name>
    <dbReference type="NCBI Taxonomy" id="1691571"/>
    <lineage>
        <taxon>Bacteria</taxon>
        <taxon>Bacillati</taxon>
        <taxon>Actinomycetota</taxon>
        <taxon>Actinomycetes</taxon>
        <taxon>Mycobacteriales</taxon>
        <taxon>Nocardiaceae</taxon>
        <taxon>Nocardia</taxon>
    </lineage>
</organism>